<comment type="similarity">
    <text evidence="2 9">Belongs to the disproportionating enzyme family.</text>
</comment>
<evidence type="ECO:0000313" key="11">
    <source>
        <dbReference type="Proteomes" id="UP000825935"/>
    </source>
</evidence>
<protein>
    <recommendedName>
        <fullName evidence="3 9">4-alpha-glucanotransferase</fullName>
        <ecNumber evidence="3 9">2.4.1.25</ecNumber>
    </recommendedName>
    <alternativeName>
        <fullName evidence="7 9">Amylomaltase</fullName>
    </alternativeName>
    <alternativeName>
        <fullName evidence="8 9">Disproportionating enzyme</fullName>
    </alternativeName>
</protein>
<dbReference type="PANTHER" id="PTHR32438:SF5">
    <property type="entry name" value="4-ALPHA-GLUCANOTRANSFERASE DPE1, CHLOROPLASTIC_AMYLOPLASTIC"/>
    <property type="match status" value="1"/>
</dbReference>
<name>A0A8T2RKU5_CERRI</name>
<dbReference type="Pfam" id="PF02446">
    <property type="entry name" value="Glyco_hydro_77"/>
    <property type="match status" value="1"/>
</dbReference>
<reference evidence="10" key="1">
    <citation type="submission" date="2021-08" db="EMBL/GenBank/DDBJ databases">
        <title>WGS assembly of Ceratopteris richardii.</title>
        <authorList>
            <person name="Marchant D.B."/>
            <person name="Chen G."/>
            <person name="Jenkins J."/>
            <person name="Shu S."/>
            <person name="Leebens-Mack J."/>
            <person name="Grimwood J."/>
            <person name="Schmutz J."/>
            <person name="Soltis P."/>
            <person name="Soltis D."/>
            <person name="Chen Z.-H."/>
        </authorList>
    </citation>
    <scope>NUCLEOTIDE SEQUENCE</scope>
    <source>
        <strain evidence="10">Whitten #5841</strain>
        <tissue evidence="10">Leaf</tissue>
    </source>
</reference>
<evidence type="ECO:0000256" key="4">
    <source>
        <dbReference type="ARBA" id="ARBA00022676"/>
    </source>
</evidence>
<evidence type="ECO:0000256" key="6">
    <source>
        <dbReference type="ARBA" id="ARBA00023277"/>
    </source>
</evidence>
<dbReference type="InterPro" id="IPR003385">
    <property type="entry name" value="Glyco_hydro_77"/>
</dbReference>
<keyword evidence="11" id="KW-1185">Reference proteome</keyword>
<sequence length="606" mass="66969">MDAVNRFGGTILPLQAFLPRTSTPKRKFLHAIYPSSATSSSSGSEDALLSSSSSLSLSLDRVSQSLFVKSPSRNSNSTPITTFSPGDDLPTSYVEDDPFKKAAPRRAGVLLHPTSLPGPFGIGELGKQAFVLVDWLYSAGCTVWQVLPLVPPGCKSGEDGSPYSGQDANCGNTLLISLEALVDDGLLDANDLPEPIPAGKINFELVAKIKDPLLVKAAKKLLNEKGPLKVEMDSFSKQPVISAWLEDAALFAAIDAMVDEEFWWNWPAPLRDRNPDAVKKVLQEQRSFIEIFIAKQFLFQRQWQSIHTYANSKGIRIIGDMPIYVAGHSADVWANRSQFELDKATGKPCLVSGVPPDAFSATGQRWGSPLYNWKAMAKDGYSWWVKRIKRAFDLYDEFRIDHFRGMAAYWAVPADSKTAAIGTWKMGPGEDFFTAIRKAVGKVDIIAEDLGLITGDVVKLRKAIDAAGMAVLQFAFGGGPKNPYLLHNHEKDQVVYPGTHDNDTTLGWWRRLSSEEKKKVLEYISLEDENDISWVLIKEAVSSVSRTAIIPMQDIMGLDNSARMNTPAVQFGNWAWRMGEAGCIEKLEKEAARLKHLLLKYDRLIG</sequence>
<dbReference type="NCBIfam" id="TIGR00217">
    <property type="entry name" value="malQ"/>
    <property type="match status" value="1"/>
</dbReference>
<dbReference type="Proteomes" id="UP000825935">
    <property type="component" value="Chromosome 26"/>
</dbReference>
<keyword evidence="6 9" id="KW-0119">Carbohydrate metabolism</keyword>
<evidence type="ECO:0000256" key="3">
    <source>
        <dbReference type="ARBA" id="ARBA00012560"/>
    </source>
</evidence>
<dbReference type="GO" id="GO:0005975">
    <property type="term" value="P:carbohydrate metabolic process"/>
    <property type="evidence" value="ECO:0007669"/>
    <property type="project" value="InterPro"/>
</dbReference>
<dbReference type="NCBIfam" id="NF011080">
    <property type="entry name" value="PRK14508.1-3"/>
    <property type="match status" value="1"/>
</dbReference>
<organism evidence="10 11">
    <name type="scientific">Ceratopteris richardii</name>
    <name type="common">Triangle waterfern</name>
    <dbReference type="NCBI Taxonomy" id="49495"/>
    <lineage>
        <taxon>Eukaryota</taxon>
        <taxon>Viridiplantae</taxon>
        <taxon>Streptophyta</taxon>
        <taxon>Embryophyta</taxon>
        <taxon>Tracheophyta</taxon>
        <taxon>Polypodiopsida</taxon>
        <taxon>Polypodiidae</taxon>
        <taxon>Polypodiales</taxon>
        <taxon>Pteridineae</taxon>
        <taxon>Pteridaceae</taxon>
        <taxon>Parkerioideae</taxon>
        <taxon>Ceratopteris</taxon>
    </lineage>
</organism>
<evidence type="ECO:0000256" key="7">
    <source>
        <dbReference type="ARBA" id="ARBA00031423"/>
    </source>
</evidence>
<comment type="catalytic activity">
    <reaction evidence="1 9">
        <text>Transfers a segment of a (1-&gt;4)-alpha-D-glucan to a new position in an acceptor, which may be glucose or a (1-&gt;4)-alpha-D-glucan.</text>
        <dbReference type="EC" id="2.4.1.25"/>
    </reaction>
</comment>
<gene>
    <name evidence="10" type="ORF">KP509_26G028700</name>
</gene>
<dbReference type="EMBL" id="CM035431">
    <property type="protein sequence ID" value="KAH7296571.1"/>
    <property type="molecule type" value="Genomic_DNA"/>
</dbReference>
<dbReference type="OMA" id="ETVPHAM"/>
<keyword evidence="4 9" id="KW-0328">Glycosyltransferase</keyword>
<dbReference type="Gene3D" id="3.20.20.80">
    <property type="entry name" value="Glycosidases"/>
    <property type="match status" value="1"/>
</dbReference>
<dbReference type="InterPro" id="IPR017853">
    <property type="entry name" value="GH"/>
</dbReference>
<proteinExistence type="inferred from homology"/>
<evidence type="ECO:0000256" key="2">
    <source>
        <dbReference type="ARBA" id="ARBA00005684"/>
    </source>
</evidence>
<keyword evidence="5 9" id="KW-0808">Transferase</keyword>
<comment type="caution">
    <text evidence="10">The sequence shown here is derived from an EMBL/GenBank/DDBJ whole genome shotgun (WGS) entry which is preliminary data.</text>
</comment>
<evidence type="ECO:0000256" key="1">
    <source>
        <dbReference type="ARBA" id="ARBA00000439"/>
    </source>
</evidence>
<evidence type="ECO:0000313" key="10">
    <source>
        <dbReference type="EMBL" id="KAH7296571.1"/>
    </source>
</evidence>
<dbReference type="OrthoDB" id="6123450at2759"/>
<evidence type="ECO:0000256" key="5">
    <source>
        <dbReference type="ARBA" id="ARBA00022679"/>
    </source>
</evidence>
<dbReference type="AlphaFoldDB" id="A0A8T2RKU5"/>
<evidence type="ECO:0000256" key="9">
    <source>
        <dbReference type="RuleBase" id="RU361207"/>
    </source>
</evidence>
<evidence type="ECO:0000256" key="8">
    <source>
        <dbReference type="ARBA" id="ARBA00031501"/>
    </source>
</evidence>
<dbReference type="GO" id="GO:0004134">
    <property type="term" value="F:4-alpha-glucanotransferase activity"/>
    <property type="evidence" value="ECO:0007669"/>
    <property type="project" value="UniProtKB-EC"/>
</dbReference>
<dbReference type="PANTHER" id="PTHR32438">
    <property type="entry name" value="4-ALPHA-GLUCANOTRANSFERASE DPE1, CHLOROPLASTIC/AMYLOPLASTIC"/>
    <property type="match status" value="1"/>
</dbReference>
<accession>A0A8T2RKU5</accession>
<dbReference type="EC" id="2.4.1.25" evidence="3 9"/>
<dbReference type="SUPFAM" id="SSF51445">
    <property type="entry name" value="(Trans)glycosidases"/>
    <property type="match status" value="1"/>
</dbReference>